<geneLocation type="plasmid" evidence="3 4">
    <name>pA82</name>
</geneLocation>
<evidence type="ECO:0008006" key="5">
    <source>
        <dbReference type="Google" id="ProtNLM"/>
    </source>
</evidence>
<dbReference type="AlphaFoldDB" id="E3HYC6"/>
<protein>
    <recommendedName>
        <fullName evidence="5">Secreted protein</fullName>
    </recommendedName>
</protein>
<dbReference type="Proteomes" id="UP000006876">
    <property type="component" value="Plasmid pA82"/>
</dbReference>
<dbReference type="KEGG" id="axy:AXYL_06798"/>
<dbReference type="EMBL" id="CP002289">
    <property type="protein sequence ID" value="ADP20080.1"/>
    <property type="molecule type" value="Genomic_DNA"/>
</dbReference>
<evidence type="ECO:0000256" key="1">
    <source>
        <dbReference type="SAM" id="MobiDB-lite"/>
    </source>
</evidence>
<feature type="region of interest" description="Disordered" evidence="1">
    <location>
        <begin position="32"/>
        <end position="52"/>
    </location>
</feature>
<organism evidence="3 4">
    <name type="scientific">Achromobacter xylosoxidans (strain A8)</name>
    <dbReference type="NCBI Taxonomy" id="762376"/>
    <lineage>
        <taxon>Bacteria</taxon>
        <taxon>Pseudomonadati</taxon>
        <taxon>Pseudomonadota</taxon>
        <taxon>Betaproteobacteria</taxon>
        <taxon>Burkholderiales</taxon>
        <taxon>Alcaligenaceae</taxon>
        <taxon>Achromobacter</taxon>
    </lineage>
</organism>
<evidence type="ECO:0000313" key="4">
    <source>
        <dbReference type="Proteomes" id="UP000006876"/>
    </source>
</evidence>
<evidence type="ECO:0000256" key="2">
    <source>
        <dbReference type="SAM" id="SignalP"/>
    </source>
</evidence>
<sequence length="189" mass="19991">MQSKFGRRMRAAIVLYMCGSLATAWAADTTQLPRDDSTGPGAAVGNSGAPWKQDVESVRQQIPISISNARTETVTWACGAGYAGARFQTRLVKTFTNGVSQADPWSDLQGECVALPSVARGTVLYTMSGDQDSSRYGYRTCQIGGGCWQSTACPAGVFTPVGYGSWQSGSGEGSQPIITFVQTALCIQP</sequence>
<proteinExistence type="predicted"/>
<accession>E3HYC6</accession>
<keyword evidence="3" id="KW-0614">Plasmid</keyword>
<evidence type="ECO:0000313" key="3">
    <source>
        <dbReference type="EMBL" id="ADP20080.1"/>
    </source>
</evidence>
<feature type="signal peptide" evidence="2">
    <location>
        <begin position="1"/>
        <end position="26"/>
    </location>
</feature>
<dbReference type="RefSeq" id="WP_013397268.1">
    <property type="nucleotide sequence ID" value="NC_014642.1"/>
</dbReference>
<keyword evidence="2" id="KW-0732">Signal</keyword>
<reference evidence="4" key="1">
    <citation type="journal article" date="2011" name="J. Bacteriol.">
        <title>Complete genome sequence of the haloaromatic acid-degrading bacterium Achromobacter xylosoxidans A8.</title>
        <authorList>
            <person name="Strnad H."/>
            <person name="Ridl J."/>
            <person name="Paces J."/>
            <person name="Kolar M."/>
            <person name="Vlcek C."/>
            <person name="Paces V."/>
        </authorList>
    </citation>
    <scope>NUCLEOTIDE SEQUENCE [LARGE SCALE GENOMIC DNA]</scope>
    <source>
        <strain evidence="4">A8</strain>
        <plasmid evidence="4">pA82</plasmid>
    </source>
</reference>
<feature type="chain" id="PRO_5003170665" description="Secreted protein" evidence="2">
    <location>
        <begin position="27"/>
        <end position="189"/>
    </location>
</feature>
<name>E3HYC6_ACHXA</name>
<dbReference type="HOGENOM" id="CLU_1431736_0_0_4"/>
<gene>
    <name evidence="3" type="ordered locus">AXYL_06798</name>
</gene>